<dbReference type="EMBL" id="MPUH01000338">
    <property type="protein sequence ID" value="OMJ82493.1"/>
    <property type="molecule type" value="Genomic_DNA"/>
</dbReference>
<dbReference type="OrthoDB" id="321942at2759"/>
<evidence type="ECO:0000313" key="4">
    <source>
        <dbReference type="Proteomes" id="UP000187209"/>
    </source>
</evidence>
<organism evidence="3 4">
    <name type="scientific">Stentor coeruleus</name>
    <dbReference type="NCBI Taxonomy" id="5963"/>
    <lineage>
        <taxon>Eukaryota</taxon>
        <taxon>Sar</taxon>
        <taxon>Alveolata</taxon>
        <taxon>Ciliophora</taxon>
        <taxon>Postciliodesmatophora</taxon>
        <taxon>Heterotrichea</taxon>
        <taxon>Heterotrichida</taxon>
        <taxon>Stentoridae</taxon>
        <taxon>Stentor</taxon>
    </lineage>
</organism>
<comment type="caution">
    <text evidence="3">The sequence shown here is derived from an EMBL/GenBank/DDBJ whole genome shotgun (WGS) entry which is preliminary data.</text>
</comment>
<dbReference type="Proteomes" id="UP000187209">
    <property type="component" value="Unassembled WGS sequence"/>
</dbReference>
<name>A0A1R2C0E3_9CILI</name>
<dbReference type="PROSITE" id="PS50097">
    <property type="entry name" value="BTB"/>
    <property type="match status" value="1"/>
</dbReference>
<sequence length="598" mass="69743">MSTASEVSFVVENQDFKIRGDKLAKTSTYYAELLETSKDYSELRLILPDWISIKPFQAYLHYLENQNLPKIDLIIAQKLLWLADFFKDPTLQQNLISQHIIPYLKKEIVLLFVQDACTKIYSNEETLKCWHELYYASCEFSANNLRYLYEKFSKVLDKLDTNALNTIFLMGLNTIDSDFIIDKIKESKKVESYIDLLIVLEKENLEVFSQDVSKKLVVEWNIEDFEFNNFYKETEVFKIASTEWVLCLWCFEHENRLEISIKQSGITKETKYNISVLTCIVQVQDEILETLTPQIFPIPEHTQNQCIIREITSLDLENLTNFSIKVYAQTNDIASNLLQKLVSKPEILLTSESEKFPYSHLNAILDLKQLNVNCEDTALEILANWVQLTSYSLSEYELKALSTSIRWEYTTIKGLITIICNYPKLKSYQIFQSLIRNQIENRGKTLGKETHRPRKSYKKYVAREKYSNPKECFNAVIESIFTYNAMDKESNKIKDLKDHLNYAQKEISTLKNMRKEIMSPISYNKMEEDMSLNLTPVIMGNHFTDGNQKSRVTTMDTANKCTILTTRIKSRRAGSALNDLASKIRNGRRNPSYNFTRK</sequence>
<dbReference type="SUPFAM" id="SSF54695">
    <property type="entry name" value="POZ domain"/>
    <property type="match status" value="1"/>
</dbReference>
<dbReference type="InterPro" id="IPR011333">
    <property type="entry name" value="SKP1/BTB/POZ_sf"/>
</dbReference>
<dbReference type="InterPro" id="IPR000210">
    <property type="entry name" value="BTB/POZ_dom"/>
</dbReference>
<keyword evidence="1" id="KW-0175">Coiled coil</keyword>
<feature type="domain" description="BTB" evidence="2">
    <location>
        <begin position="5"/>
        <end position="72"/>
    </location>
</feature>
<proteinExistence type="predicted"/>
<protein>
    <recommendedName>
        <fullName evidence="2">BTB domain-containing protein</fullName>
    </recommendedName>
</protein>
<reference evidence="3 4" key="1">
    <citation type="submission" date="2016-11" db="EMBL/GenBank/DDBJ databases">
        <title>The macronuclear genome of Stentor coeruleus: a giant cell with tiny introns.</title>
        <authorList>
            <person name="Slabodnick M."/>
            <person name="Ruby J.G."/>
            <person name="Reiff S.B."/>
            <person name="Swart E.C."/>
            <person name="Gosai S."/>
            <person name="Prabakaran S."/>
            <person name="Witkowska E."/>
            <person name="Larue G.E."/>
            <person name="Fisher S."/>
            <person name="Freeman R.M."/>
            <person name="Gunawardena J."/>
            <person name="Chu W."/>
            <person name="Stover N.A."/>
            <person name="Gregory B.D."/>
            <person name="Nowacki M."/>
            <person name="Derisi J."/>
            <person name="Roy S.W."/>
            <person name="Marshall W.F."/>
            <person name="Sood P."/>
        </authorList>
    </citation>
    <scope>NUCLEOTIDE SEQUENCE [LARGE SCALE GENOMIC DNA]</scope>
    <source>
        <strain evidence="3">WM001</strain>
    </source>
</reference>
<accession>A0A1R2C0E3</accession>
<feature type="coiled-coil region" evidence="1">
    <location>
        <begin position="486"/>
        <end position="513"/>
    </location>
</feature>
<evidence type="ECO:0000259" key="2">
    <source>
        <dbReference type="PROSITE" id="PS50097"/>
    </source>
</evidence>
<evidence type="ECO:0000256" key="1">
    <source>
        <dbReference type="SAM" id="Coils"/>
    </source>
</evidence>
<dbReference type="AlphaFoldDB" id="A0A1R2C0E3"/>
<evidence type="ECO:0000313" key="3">
    <source>
        <dbReference type="EMBL" id="OMJ82493.1"/>
    </source>
</evidence>
<dbReference type="Gene3D" id="3.30.710.10">
    <property type="entry name" value="Potassium Channel Kv1.1, Chain A"/>
    <property type="match status" value="1"/>
</dbReference>
<gene>
    <name evidence="3" type="ORF">SteCoe_16780</name>
</gene>
<keyword evidence="4" id="KW-1185">Reference proteome</keyword>